<feature type="domain" description="DUF1206" evidence="2">
    <location>
        <begin position="182"/>
        <end position="250"/>
    </location>
</feature>
<dbReference type="STRING" id="1774273.LPB03_03845"/>
<dbReference type="EMBL" id="LSFM01000022">
    <property type="protein sequence ID" value="OBY64443.1"/>
    <property type="molecule type" value="Genomic_DNA"/>
</dbReference>
<dbReference type="InterPro" id="IPR009597">
    <property type="entry name" value="DUF1206"/>
</dbReference>
<feature type="transmembrane region" description="Helical" evidence="1">
    <location>
        <begin position="92"/>
        <end position="111"/>
    </location>
</feature>
<feature type="transmembrane region" description="Helical" evidence="1">
    <location>
        <begin position="135"/>
        <end position="156"/>
    </location>
</feature>
<feature type="domain" description="DUF1206" evidence="2">
    <location>
        <begin position="8"/>
        <end position="75"/>
    </location>
</feature>
<feature type="transmembrane region" description="Helical" evidence="1">
    <location>
        <begin position="49"/>
        <end position="71"/>
    </location>
</feature>
<dbReference type="AlphaFoldDB" id="A0A1B8TXP8"/>
<feature type="transmembrane region" description="Helical" evidence="1">
    <location>
        <begin position="182"/>
        <end position="199"/>
    </location>
</feature>
<dbReference type="Pfam" id="PF06724">
    <property type="entry name" value="DUF1206"/>
    <property type="match status" value="2"/>
</dbReference>
<feature type="transmembrane region" description="Helical" evidence="1">
    <location>
        <begin position="12"/>
        <end position="29"/>
    </location>
</feature>
<dbReference type="KEGG" id="pob:LPB03_03845"/>
<protein>
    <recommendedName>
        <fullName evidence="2">DUF1206 domain-containing protein</fullName>
    </recommendedName>
</protein>
<keyword evidence="4" id="KW-1185">Reference proteome</keyword>
<accession>A0A1B8TXP8</accession>
<evidence type="ECO:0000259" key="2">
    <source>
        <dbReference type="Pfam" id="PF06724"/>
    </source>
</evidence>
<keyword evidence="1" id="KW-0472">Membrane</keyword>
<keyword evidence="1" id="KW-1133">Transmembrane helix</keyword>
<organism evidence="3 4">
    <name type="scientific">Polaribacter vadi</name>
    <dbReference type="NCBI Taxonomy" id="1774273"/>
    <lineage>
        <taxon>Bacteria</taxon>
        <taxon>Pseudomonadati</taxon>
        <taxon>Bacteroidota</taxon>
        <taxon>Flavobacteriia</taxon>
        <taxon>Flavobacteriales</taxon>
        <taxon>Flavobacteriaceae</taxon>
    </lineage>
</organism>
<evidence type="ECO:0000313" key="4">
    <source>
        <dbReference type="Proteomes" id="UP000092584"/>
    </source>
</evidence>
<dbReference type="RefSeq" id="WP_065319190.1">
    <property type="nucleotide sequence ID" value="NZ_CP017477.1"/>
</dbReference>
<reference evidence="4" key="1">
    <citation type="submission" date="2016-02" db="EMBL/GenBank/DDBJ databases">
        <authorList>
            <person name="Shin S.-K."/>
            <person name="Yi H."/>
            <person name="Kim E."/>
        </authorList>
    </citation>
    <scope>NUCLEOTIDE SEQUENCE [LARGE SCALE GENOMIC DNA]</scope>
    <source>
        <strain evidence="4">LPB0003</strain>
    </source>
</reference>
<evidence type="ECO:0000313" key="3">
    <source>
        <dbReference type="EMBL" id="OBY64443.1"/>
    </source>
</evidence>
<feature type="transmembrane region" description="Helical" evidence="1">
    <location>
        <begin position="219"/>
        <end position="243"/>
    </location>
</feature>
<evidence type="ECO:0000256" key="1">
    <source>
        <dbReference type="SAM" id="Phobius"/>
    </source>
</evidence>
<dbReference type="OrthoDB" id="1490880at2"/>
<proteinExistence type="predicted"/>
<gene>
    <name evidence="3" type="ORF">LPB3_08650</name>
</gene>
<name>A0A1B8TXP8_9FLAO</name>
<sequence>MMQKIRTVGFYTKGFLYIVLGILTFLAALNLGGKIANKNGVITFLQDQIFGKMLLAITGLGILAYAVWRFFKAYKVLKKKDDKTKYFLSIDFFTRGIIYGSFAVSILYKVFNISSNDVSKETMVSKVLQIENGEYIIYALAIIVLFSALNQFYIVYQKSYLKHIKQSKNIESFSFLEKSGKFGIGSRGVSFLIFAWFIYKAASTKNPGKIKGTQEMFSYLHSLSFGDILMAIMALGFISYGIFQYFYARYSSY</sequence>
<dbReference type="Proteomes" id="UP000092584">
    <property type="component" value="Unassembled WGS sequence"/>
</dbReference>
<keyword evidence="1" id="KW-0812">Transmembrane</keyword>
<comment type="caution">
    <text evidence="3">The sequence shown here is derived from an EMBL/GenBank/DDBJ whole genome shotgun (WGS) entry which is preliminary data.</text>
</comment>